<sequence length="6934" mass="711506">MQGKAGTATVRVTNTRGSTAYLNMWMDWNGDGTLSSTEQVATNVSIANGTNNVNRVINFTVPVAAMEGMVGARVRLTSTSSPGSASASGIGEVEDHLVSVTSACPEFAVVVVNYNNNTISRFSGTDGSHLATWTPSGLGSPNYGYRVSDNTLLVANGSSNTITKHNPFTGALISTLVPAGRGLNFPYQMAVALDSSIYIANQNAGNVLRFNQTTGEVLGTVLSTSSPAGLVFDEEGNLYVTQNISGGSLRQYNSSGTLLSVIATWPAGEYPRGLAWGPDGRLYVNVRNNNASNGRVDAISLPGGTRSTFVTLDSGSNPYTGIKWGPDGNLYVVDYGENELDVFSAAGSLLRKLTTSLDGPHAVAFSDCEASTQDFGDYVGFGAASSTWSTTVRLGNEVDTESRPRSNLYANGDDIDDIDDEDGVTMPASLTAGSTVTIPVKLLNTSGGTVFLNAWLDADLDGDLTDAGEQVITNRIVANGTNGVTQNISITVPAGLTPGMAGMRFRLSTVSSVAPTGSAGIGEVEDYLVALLAAPVDFGDLSVLGSASSVVSAGLRIGTNATDSETANPANATATGDDAVGTDDEDSALPAFASGASSSVTLNLFNNTGATAYFSAWVDWNNDGALNGSNEQVIAETMVTTSSSVQSRTFTVNVPGTAVRGTPLGLRLRLSSLPGIPSVGSHGQGEVEDYQITVQCPSITVNPVTAASAVTGASYTQTFTASGGTAPYIFAVSAGALPAWATLNADSGVLTGIPNSTTAASFTIRATDASGCLGSRAYTLTPSCPALTVSTSTLPAASVGAFYDQTLAASGGTGPYIWDITSGTLPTGLTLVPATGRLSGTPTTGNGAGVSLVFRATDANGCQVSRTLVLRVCPVINLSPSTLPAPVLGAAYDQTVTASSGAAPYLYAVGTGNLPAGLTLNVSTGRITGVATSLAPASFTLTATDTNGCRGTRAYVLTPVCPTLTVTPGSLPAAAVGVEYNQTLTATNGTAPYTWAVSVGTLPAGLTLNAETGVLSGLPTTGNGAGTAITFRATDANGCLGTATMTFKVCPVITISPAILAPVIVGSPYSQTLTASGGASSYTYALVSGELPAGLTLSPGGVISGTTTVTAPASIVVAATDANGCVGTKNYSVAVGCSPVTISPTTLSPGMAGTSYSQTLTSDLPSGLKGEYFLGMNFETLALTRQDAAVNFAWGGGSPDPVISVDGFSIRWTGAVLPPSTGSYTFRATADDGVRLWVNNVLVIDRWIDQGATAYTATVSLTGGMPVNVRMEYYERGGDAVAALDWSGPSFAMKSVTEWTSYQWTVASGSLPTGLSLNATTGVISGILANSSTATFTVRAVDWKGCEGTRAYTLNAGCSAVTVNPETLASATVGTAYSQALTALPVIGLTGEYYSGLNFNTLLLTRKDAAIDFDWGSGSPDPLLPNNVFSVRWTGKLVPPSTGSYTFRTTSDDGIRLWVNNVLVIDQWRDQSPTNYAAAVNLTGGAEVPVKFEFYENGGGAVARLYWSGPGFASKAVTEWQTYTWAVASGSLPAGLSLNTATGVISGTPTSNVTSNFTIRASDSSGCAGTRAYTLGPVCPPLAITTSSLPDAYLGVAYNQTLTASGASSTLTWALSSGSLPTGLNLSPAGVITGTPSLTGSASFTVRAVDAAGCQVTRSFAMSARSLALGNQVWADMNNDGLRQAGESGIAGLRMELWSVGNDGVRNNGSGDDVKAAVDVFTDANGFYQFTLLVPGSYYVRMPTAPLHFPAVSTGGVNLDNGVNNDSNAIQPAGSGTQVVSPIIVLTPAGEPDTAADGDGPDMDSTVDFGFANLDACYVTNLIDNPSFEFQQQPNSTGTALSVQGYNGAGTGLGTGINAYQWVNGVNGSSGLGEPVQRVQIQAAGSGSRVSWVESFKSRHGSRHMLLQGTSSGVSVRAAGGAGWGTVLQPGREYQLSVWAANASAADASIIWNLGANAPVFQVITGSTPGIYQQYTVSQAEMTASAVGELQCCGFPVTGTSLSKFTSADYNSWSEAVANGAQPQWRQFTWRFRVAAAATASQLDTANFVLSGGSSSGPVVADFVSLCQLSSANNLAIGNQVWTDANNNGLKDGNELGRSGVTVQLYSSVDLTAGNEDDVFITSTTTSTTGNYQFSNLAEGRYVVKVTPPSGLPLTGGTPVALDNQVNNDNNGSQPGGQGTPLFSPVVTLTSGLEPVNDGDDSADSDLSVDFGLFSGITVGNQVWADTNNDGVYDSTAEIGISGLTVQLLNQADEVVATTTTNGSGVYNLLAYRPGIYRLRIPTPSSTYPLASPVADQNDNGEDNDSNGLQPGGVGTAVFSPEFTLTAATEPGSAGSTNAENTLDFGFRACPSIVVNPGVLGAATRNVAYSVNLSATGGSTPYNYTLSMGSLPEGLTLSPAGLLSGTISSGAFLGDYSFVVRATDATGCFGVRSYTLKVTQGVIAISPETLPSATQYLPYTQSLVASGGSAPYAWSVSPAVPSGVLAWWPAEASSGTIIGTDAGSALAGTSYGTGRIGKAFVFDGVDDVVAVADSETLRPALLTLEAWVNPTYPMNANGSVISKTTSALGTDGYGLGQLGADNTFGFWLNNRSSNRVTTTLTAGVWQHVVATFDGSQMRIYVNGVLQASSSFVGSITHSSTSLLIGGGASDGAWKGGVDEVLIYGRALSLAEIQARYQATQTGNQGLPQGLSVDAATGALVGTPTSAPGNYTFHVRASDSSGTIGGRAYQLTVTCGTLAIAPVTLPAATRLVAYPSQTLTATGGTAPYTWSLTSGSLPAGLNLSPAGVISGTTTANAGTTNVTVSVVDSAGCVGARSYNFTVQCAALTISPSVLPAAQQFAAYPAQTITAVGGTGPYRFSISTGSLPAGMALSADGSLSGTPAAVPGNYAVVLRATDNVGCTSTRAYVLAVTCPSIAISPASLPAAGQGSAYAQTLTATNGNIPYSWAVTAGALPPGMVLSPSGQLSGTVTASSGSYSFTITATDGRSCVATRSYTVPVACPVLQVAPASLPTGTANVPYSQMLTASGGTAPYTWVLAGGALPSGVTLAADGTLAGTPAAGSSGSYTFTVRITDSGACVQETNLTLAISCPVITMSPSTLPPGTVAAAYDTTLTASGGSGSYNWSVVNGSLPQGLQLVHGDNKIVGSGTAYESIFSPAGSVTVDPPNGGLLTLALGGTAGPVDVGFWNLKATGGVSIGLLGIGLTESGSRVSLDGSALKFQVSNNSSSLLGWLGVGTAITSSWEATANFNKPGAAIELEPNTRYTVSFLVDGSNGLLQSGLGILPTFTIELLDGAGNAIASQSSGTLVNLLGLLGTGVTSGTVNLTFNTPGTVVTGAAKLRIKATAVLNTTVLGLGTTVASIRNLQVISTNGSTSPQAKIIGTPLCGNNSQSFTLKATDASGCAAVANYSIPVTCAPVSIVTTTLQDAAVGQSYLQVLEASDGLAPYTWTVAAGALPPGVSLSASGSLSGVPSASVDSSFTARVTDSCGCSTTRAFVIRSTCPTITVTPETLPAAYLDTTYTQTLTATGGSGPYLWVIESGSLPPGLNLTSTGTIQGKATTSTTALFTVNVTDSYGCSTLRAYSLAARGLSLGNLVFNDVNLNGIRDGGEPGIEGASLQLWSAGADRAIGGSGLNADAQVGTTLTTPASGAYAFNGLAPGYYYVRLVPPVTSPLSGGSPVALDNGIDHDNNAASQPGGAGTTIFSPVVQLGIGTEPTVDDGDADTDFTLDFGLFRGMGLGNLVFQDTNDNGLRDAGEPGLDGVTLELWSVGADQVIGGTDDVRLRTLVTAGGGLYAFSSLAPGKYYVRIPTPPQSHPLSSSSTVLADNRVDNDDNGHQPAGGSLYSPVVTLSPGSESSDNGYTDSTLDFGLCNVLPTAYVSATQDDSIQVYDPNARRFQGNFHHPFGNSHNQGDGNPFDVPYSIEMGPDGNWYVAHFGASNLRKISPAGVDLGAVLLNTTANVSFIEAFAIGPDGNFYVVDLNGRRIVKFQGPLSASPGMPMGLAPHTFISQAGIQDVNFGPDGNLYAVILDGTVREVRRYSTTTGSLLNVIVTDTQLVNMVPGGEPVSIISGIDIHGSTLYGANRLDDEIFKVDLTQPGAPGEPQLVASMSSAGVGSVEARDIEMNPGTGKLYVAGYNWAKPVLGGTFATGAVVEIDPAGAPNGTVHIFEAPIPSPPGPNNEIWSGPRDLAFGRPFVQLPDSVSVGSLVWNDLNANGRRDAGERGIPGVRVELWRDLDGETANGAEFRMGWTFTDERGVYYFSGQTPGRYQLKIPALNFGQGLPLAGSGFSSPITSINDDQTDNDDNGQQPGGNFTEVVSPIITLTPGTEPLGNAQTGAEIGSGGEVDDYTVDANGDMTVDFGFVEPGVMGIGNLVFNDLNGSRRFDLGEGIDNAVVQLYYWGQTPGVDQPLATTLTANGGKYLFTGLWQAQYFVHLPAQQFQSTGVLRGLFSLEGVQAGDDDQGEDSVDNLQPTVEGISSGRIILTRDSAPLNANSETGFDATDDDADDANTDLTVDIGLFRPVALGNLVFADGNSNGRYDPGEGLNGITLQLYNSGQIPGTDAPLATRVSANGGRYLFDFIRPGNYIVHVPAAMFAQTGPLYQQVSINEGLAGDDNVGEDGVNEGTPAVNGVSTAEIRLFPGAAPTDSSGETGLDGTSDNDNDSAVDLTVDFGFQTPVGVGNLVFLDNNANGVADAGEGVNGVRVEIYRSTQTPGTTTPLAQTTTEEGGRYFFDFLSSGTYIVHIPASEFAAGRPLYNTLSVQGSQTGSADDSSGEDGVDEATPALNGVSTRLISLAVDACPTNGTTETGLYAQDDDFDDNNFDLTVDFGFAVTNPNAVGVGNLVFQDANANGVYDSGEGVNGVRVQLFASTADPQTASPLATAVTTNEGIYFFGNLAAGAYLLHIPASEFAEGKPLYGWTSLPGQGLDSGIDDDSDENGSDTDPVTLGITSTVIELQPGNEPENFLGEFGRDAFMDDAKDANMDLTVDFGFSKLASVGNLVFLDSNNNGTADEAEGLSGVEVQLYEENASPIFDEPVATLTTDANGRYLFTDVMPGNYYLHVPYYMFLEEGPLHLQASVYGSSTGDDNLGEDGLDDGRPDTNGISTAVFSLSPSASPVGAAESGQDGGSDDLTDASVDLTRDFGFVPSVEIGNLVFSDANGDGIFDPDTESGLGGVSVELWSNEAGAASPLASVFSSRLGSYSFRIAPGTYHLRVDASQFSSGGQLENLVPSVATPNGAGTFVDDNVGQDIYEFGNVTVVGARTAAFSVQIGEGPTAANGETGYGAFEDDLYDQDSDLTVDLGFAPKPLRVGNLVFADVNGDGRFSTTTDFGIPGVLVQLFAIGDIPQTSTPLAETYTGIDGGYELKAPGAGSYFVHIPASQFGEGKPLSGASAVPGFGSDDGTDDSGNEDTLDQPQPTSTGISSTLFDLDFGTEPTDEMETGFKGNQDVGYDADADLTIDLGFLNVPAPANLGVGNVVFNDANANGRYDANEGVGGVWMLLYRSTDVPGLSTPYASTFTDAAGRYLFSSLPPGGYIVHVAADNFKPNLTSLGGNALPGLQPGPLFNRVSVTGETEGDDLVGENGVDALAPAISGISSQVVILQPGQSPVGSAENGFDGSSDNEFDGDFDLTVDFGFVEPDNGSGTDPEGLQIGNLVFKDANGNGRYDSGEGVSGVIVQLYRSTDIPAVSLPVAITTTTSNGRYLFSQLTAGNYIVHIPALNFAPGVLGLTVEGPLHRHRSVTGYQTQILDDHLGEDGVDALLPEVTGVSSTLISLQAGAAPVGTVEGGFDGGSDDAYDADSNLTVDFGFVAVAVEPLPDDLGLGNVVFRDANTNGHYDAGEGIAGVAVQLYRNTDVPGISAALKTVVTDSEGRYAFTGLAAGIYVVHIAAENFRPGVDGFVTAGPLFSCISVAGHQTSVGDDNQGEDGVDSATPLVTGISSLGINLQVGTAPAGAAEGGFDASSDDARDADTNLTVDFGFVPFVAVEDLSLGNLVFKDLNTNGRYDAGEGAAGVTVHLYRSTDVLGVAVPVKTTTTDNEGRYLFGGLYSGSYYVHIPADNFRAPILAAISAGPLYNHLSVSGHQDGMLDDNLGEDGVDAPAPAITGISSGIISLQPGLSPTGAAEAGFEGTADDARDADGNLTVDFGFVDMTPVPENLAIGNVVFKDTNRNGRYDAGEGTPGVTVQLYRSTDLVGVIAPLKTVTTDAAGRYLFSGLQAGSYFVHIPAQNFGIGVAGLIAEGALYNHLSIASHQAGAGDDDQGEDGVDSLLPLVTGISSEVIVLQAGTAPVGAAESGFDGSTDDDWDSDSNLTVDFGFVPVIAAPDTGLPGLGIGNMVFMDANGNGRYNAGEGVAGVTVYLYRSADLLALLGPLKTTTTDSAGRYLFSDLAADSYVVHIPAANFQAGLLGVITEGPLFKASSLPGYQTASGDDNTGEDGIDVLNLTTLGISSRAITLQSGTAPTGSAEGGFEGTSDDDSDADYDLTVDFGFRITGGLLGLGLAPPPQSAAPAPVPASASSTWQSLARTLGEPTADLDADGAANLLEYALGTDATSGLQTQRFFLQTDAATGRVDAVVIRPSGGRADVRHLLETSSDLRLGEWSPVTVVPVITQNNNGSETLRYTDVASLGEMGFLRLKVNLDADLNGRAEATVVSGIQAWVRRDISGQQSFSMPLLRTDVFNGIRATGVKSKLVAGQSYYVEVLVGAHEGQRYELDEAATTDEALAFETATPDLASTRLAVRPHWTVNGLFPADAFATGTEAANADRLLFFDAASGSFRTSWLSVDGWTGDSAGDRLVAPGEGLLVHARTGTVSLTFTGAVRSTLFAQPLQAGAQFIGSGFPVAHTVQTLGLRTEAGFTASTTPDEATRLRLWKGDVAPGESTYRHLYLHNPASLWLDEADGSDASTQTLLEPTRAFFLVSPVAVPGYREP</sequence>
<evidence type="ECO:0000313" key="8">
    <source>
        <dbReference type="Proteomes" id="UP001499852"/>
    </source>
</evidence>
<dbReference type="Gene3D" id="2.120.10.30">
    <property type="entry name" value="TolB, C-terminal domain"/>
    <property type="match status" value="3"/>
</dbReference>
<feature type="region of interest" description="Disordered" evidence="5">
    <location>
        <begin position="4290"/>
        <end position="4314"/>
    </location>
</feature>
<proteinExistence type="predicted"/>
<feature type="region of interest" description="Disordered" evidence="5">
    <location>
        <begin position="560"/>
        <end position="586"/>
    </location>
</feature>
<dbReference type="InterPro" id="IPR015919">
    <property type="entry name" value="Cadherin-like_sf"/>
</dbReference>
<feature type="region of interest" description="Disordered" evidence="5">
    <location>
        <begin position="5114"/>
        <end position="5136"/>
    </location>
</feature>
<evidence type="ECO:0000256" key="3">
    <source>
        <dbReference type="ARBA" id="ARBA00022729"/>
    </source>
</evidence>
<dbReference type="SUPFAM" id="SSF49313">
    <property type="entry name" value="Cadherin-like"/>
    <property type="match status" value="7"/>
</dbReference>
<dbReference type="InterPro" id="IPR013320">
    <property type="entry name" value="ConA-like_dom_sf"/>
</dbReference>
<dbReference type="InterPro" id="IPR045474">
    <property type="entry name" value="GEVED"/>
</dbReference>
<dbReference type="PANTHER" id="PTHR23303">
    <property type="entry name" value="CARBOXYPEPTIDASE REGULATORY REGION-CONTAINING"/>
    <property type="match status" value="1"/>
</dbReference>
<dbReference type="SUPFAM" id="SSF63829">
    <property type="entry name" value="Calcium-dependent phosphotriesterase"/>
    <property type="match status" value="2"/>
</dbReference>
<evidence type="ECO:0000256" key="2">
    <source>
        <dbReference type="ARBA" id="ARBA00022525"/>
    </source>
</evidence>
<feature type="compositionally biased region" description="Polar residues" evidence="5">
    <location>
        <begin position="3851"/>
        <end position="3860"/>
    </location>
</feature>
<dbReference type="SMART" id="SM00560">
    <property type="entry name" value="LamGL"/>
    <property type="match status" value="1"/>
</dbReference>
<dbReference type="Pfam" id="PF20009">
    <property type="entry name" value="GEVED"/>
    <property type="match status" value="3"/>
</dbReference>
<feature type="region of interest" description="Disordered" evidence="5">
    <location>
        <begin position="3829"/>
        <end position="3860"/>
    </location>
</feature>
<accession>A0ABP9PM14</accession>
<feature type="domain" description="PA14" evidence="6">
    <location>
        <begin position="1384"/>
        <end position="1521"/>
    </location>
</feature>
<evidence type="ECO:0000313" key="7">
    <source>
        <dbReference type="EMBL" id="GAA5148680.1"/>
    </source>
</evidence>
<evidence type="ECO:0000256" key="1">
    <source>
        <dbReference type="ARBA" id="ARBA00004613"/>
    </source>
</evidence>
<feature type="region of interest" description="Disordered" evidence="5">
    <location>
        <begin position="5392"/>
        <end position="5430"/>
    </location>
</feature>
<keyword evidence="3" id="KW-0732">Signal</keyword>
<feature type="compositionally biased region" description="Polar residues" evidence="5">
    <location>
        <begin position="560"/>
        <end position="569"/>
    </location>
</feature>
<feature type="compositionally biased region" description="Polar residues" evidence="5">
    <location>
        <begin position="4765"/>
        <end position="4774"/>
    </location>
</feature>
<dbReference type="Gene3D" id="2.60.120.380">
    <property type="match status" value="1"/>
</dbReference>
<dbReference type="Gene3D" id="2.60.120.200">
    <property type="match status" value="1"/>
</dbReference>
<dbReference type="InterPro" id="IPR013783">
    <property type="entry name" value="Ig-like_fold"/>
</dbReference>
<dbReference type="SUPFAM" id="SSF117074">
    <property type="entry name" value="Hypothetical protein PA1324"/>
    <property type="match status" value="19"/>
</dbReference>
<dbReference type="InterPro" id="IPR011658">
    <property type="entry name" value="PA14_dom"/>
</dbReference>
<feature type="compositionally biased region" description="Polar residues" evidence="5">
    <location>
        <begin position="4648"/>
        <end position="4659"/>
    </location>
</feature>
<dbReference type="Pfam" id="PF17210">
    <property type="entry name" value="SdrD_B"/>
    <property type="match status" value="17"/>
</dbReference>
<feature type="domain" description="PA14" evidence="6">
    <location>
        <begin position="1163"/>
        <end position="1301"/>
    </location>
</feature>
<gene>
    <name evidence="7" type="ORF">GCM10023213_45290</name>
</gene>
<dbReference type="Pfam" id="PF13385">
    <property type="entry name" value="Laminin_G_3"/>
    <property type="match status" value="1"/>
</dbReference>
<dbReference type="PANTHER" id="PTHR23303:SF15">
    <property type="entry name" value="COLOSSIN-A"/>
    <property type="match status" value="1"/>
</dbReference>
<dbReference type="PROSITE" id="PS51820">
    <property type="entry name" value="PA14"/>
    <property type="match status" value="2"/>
</dbReference>
<keyword evidence="2" id="KW-0964">Secreted</keyword>
<feature type="region of interest" description="Disordered" evidence="5">
    <location>
        <begin position="4643"/>
        <end position="4664"/>
    </location>
</feature>
<name>A0ABP9PM14_9BACT</name>
<dbReference type="SUPFAM" id="SSF56988">
    <property type="entry name" value="Anthrax protective antigen"/>
    <property type="match status" value="2"/>
</dbReference>
<keyword evidence="8" id="KW-1185">Reference proteome</keyword>
<feature type="region of interest" description="Disordered" evidence="5">
    <location>
        <begin position="4765"/>
        <end position="4784"/>
    </location>
</feature>
<dbReference type="SUPFAM" id="SSF49899">
    <property type="entry name" value="Concanavalin A-like lectins/glucanases"/>
    <property type="match status" value="1"/>
</dbReference>
<dbReference type="InterPro" id="IPR011042">
    <property type="entry name" value="6-blade_b-propeller_TolB-like"/>
</dbReference>
<dbReference type="SMART" id="SM00758">
    <property type="entry name" value="PA14"/>
    <property type="match status" value="2"/>
</dbReference>
<feature type="compositionally biased region" description="Low complexity" evidence="5">
    <location>
        <begin position="570"/>
        <end position="579"/>
    </location>
</feature>
<keyword evidence="4" id="KW-1015">Disulfide bond</keyword>
<dbReference type="EMBL" id="BAABIA010000012">
    <property type="protein sequence ID" value="GAA5148680.1"/>
    <property type="molecule type" value="Genomic_DNA"/>
</dbReference>
<dbReference type="Proteomes" id="UP001499852">
    <property type="component" value="Unassembled WGS sequence"/>
</dbReference>
<dbReference type="InterPro" id="IPR033764">
    <property type="entry name" value="Sdr_B"/>
</dbReference>
<dbReference type="Pfam" id="PF07691">
    <property type="entry name" value="PA14"/>
    <property type="match status" value="2"/>
</dbReference>
<evidence type="ECO:0000256" key="4">
    <source>
        <dbReference type="ARBA" id="ARBA00023157"/>
    </source>
</evidence>
<comment type="caution">
    <text evidence="7">The sequence shown here is derived from an EMBL/GenBank/DDBJ whole genome shotgun (WGS) entry which is preliminary data.</text>
</comment>
<dbReference type="InterPro" id="IPR006558">
    <property type="entry name" value="LamG-like"/>
</dbReference>
<protein>
    <recommendedName>
        <fullName evidence="6">PA14 domain-containing protein</fullName>
    </recommendedName>
</protein>
<dbReference type="InterPro" id="IPR037524">
    <property type="entry name" value="PA14/GLEYA"/>
</dbReference>
<feature type="region of interest" description="Disordered" evidence="5">
    <location>
        <begin position="2288"/>
        <end position="2313"/>
    </location>
</feature>
<evidence type="ECO:0000256" key="5">
    <source>
        <dbReference type="SAM" id="MobiDB-lite"/>
    </source>
</evidence>
<feature type="compositionally biased region" description="Acidic residues" evidence="5">
    <location>
        <begin position="5405"/>
        <end position="5416"/>
    </location>
</feature>
<comment type="subcellular location">
    <subcellularLocation>
        <location evidence="1">Secreted</location>
    </subcellularLocation>
</comment>
<dbReference type="Gene3D" id="3.90.182.10">
    <property type="entry name" value="Toxin - Anthrax Protective Antigen,domain 1"/>
    <property type="match status" value="1"/>
</dbReference>
<dbReference type="Pfam" id="PF05345">
    <property type="entry name" value="He_PIG"/>
    <property type="match status" value="15"/>
</dbReference>
<reference evidence="8" key="1">
    <citation type="journal article" date="2019" name="Int. J. Syst. Evol. Microbiol.">
        <title>The Global Catalogue of Microorganisms (GCM) 10K type strain sequencing project: providing services to taxonomists for standard genome sequencing and annotation.</title>
        <authorList>
            <consortium name="The Broad Institute Genomics Platform"/>
            <consortium name="The Broad Institute Genome Sequencing Center for Infectious Disease"/>
            <person name="Wu L."/>
            <person name="Ma J."/>
        </authorList>
    </citation>
    <scope>NUCLEOTIDE SEQUENCE [LARGE SCALE GENOMIC DNA]</scope>
    <source>
        <strain evidence="8">JCM 18053</strain>
    </source>
</reference>
<organism evidence="7 8">
    <name type="scientific">Prosthecobacter algae</name>
    <dbReference type="NCBI Taxonomy" id="1144682"/>
    <lineage>
        <taxon>Bacteria</taxon>
        <taxon>Pseudomonadati</taxon>
        <taxon>Verrucomicrobiota</taxon>
        <taxon>Verrucomicrobiia</taxon>
        <taxon>Verrucomicrobiales</taxon>
        <taxon>Verrucomicrobiaceae</taxon>
        <taxon>Prosthecobacter</taxon>
    </lineage>
</organism>
<feature type="region of interest" description="Disordered" evidence="5">
    <location>
        <begin position="6462"/>
        <end position="6482"/>
    </location>
</feature>
<feature type="compositionally biased region" description="Polar residues" evidence="5">
    <location>
        <begin position="5417"/>
        <end position="5430"/>
    </location>
</feature>
<dbReference type="InterPro" id="IPR051417">
    <property type="entry name" value="SDr/BOS_complex"/>
</dbReference>
<evidence type="ECO:0000259" key="6">
    <source>
        <dbReference type="PROSITE" id="PS51820"/>
    </source>
</evidence>
<dbReference type="Gene3D" id="2.60.40.10">
    <property type="entry name" value="Immunoglobulins"/>
    <property type="match status" value="34"/>
</dbReference>